<dbReference type="Pfam" id="PF01343">
    <property type="entry name" value="Peptidase_S49"/>
    <property type="match status" value="1"/>
</dbReference>
<dbReference type="InterPro" id="IPR047272">
    <property type="entry name" value="S49_SppA_C"/>
</dbReference>
<dbReference type="OrthoDB" id="9764363at2"/>
<dbReference type="InterPro" id="IPR002142">
    <property type="entry name" value="Peptidase_S49"/>
</dbReference>
<dbReference type="Proteomes" id="UP000269689">
    <property type="component" value="Unassembled WGS sequence"/>
</dbReference>
<proteinExistence type="inferred from homology"/>
<dbReference type="PANTHER" id="PTHR42987">
    <property type="entry name" value="PEPTIDASE S49"/>
    <property type="match status" value="1"/>
</dbReference>
<dbReference type="AlphaFoldDB" id="A0A3N4V044"/>
<dbReference type="GO" id="GO:0008236">
    <property type="term" value="F:serine-type peptidase activity"/>
    <property type="evidence" value="ECO:0007669"/>
    <property type="project" value="UniProtKB-KW"/>
</dbReference>
<dbReference type="InterPro" id="IPR029045">
    <property type="entry name" value="ClpP/crotonase-like_dom_sf"/>
</dbReference>
<evidence type="ECO:0000259" key="5">
    <source>
        <dbReference type="Pfam" id="PF01343"/>
    </source>
</evidence>
<protein>
    <submittedName>
        <fullName evidence="6">Signal peptide peptidase SppA</fullName>
    </submittedName>
</protein>
<feature type="domain" description="Peptidase S49" evidence="5">
    <location>
        <begin position="78"/>
        <end position="214"/>
    </location>
</feature>
<evidence type="ECO:0000256" key="2">
    <source>
        <dbReference type="ARBA" id="ARBA00022670"/>
    </source>
</evidence>
<dbReference type="GO" id="GO:0006508">
    <property type="term" value="P:proteolysis"/>
    <property type="evidence" value="ECO:0007669"/>
    <property type="project" value="UniProtKB-KW"/>
</dbReference>
<reference evidence="6 7" key="1">
    <citation type="submission" date="2018-11" db="EMBL/GenBank/DDBJ databases">
        <title>Genomic Encyclopedia of Type Strains, Phase IV (KMG-IV): sequencing the most valuable type-strain genomes for metagenomic binning, comparative biology and taxonomic classification.</title>
        <authorList>
            <person name="Goeker M."/>
        </authorList>
    </citation>
    <scope>NUCLEOTIDE SEQUENCE [LARGE SCALE GENOMIC DNA]</scope>
    <source>
        <strain evidence="6 7">DSM 104731</strain>
    </source>
</reference>
<dbReference type="Gene3D" id="3.90.226.10">
    <property type="entry name" value="2-enoyl-CoA Hydratase, Chain A, domain 1"/>
    <property type="match status" value="1"/>
</dbReference>
<evidence type="ECO:0000256" key="4">
    <source>
        <dbReference type="ARBA" id="ARBA00022825"/>
    </source>
</evidence>
<dbReference type="Gene3D" id="6.20.330.10">
    <property type="match status" value="1"/>
</dbReference>
<gene>
    <name evidence="6" type="ORF">EDD53_1994</name>
</gene>
<evidence type="ECO:0000256" key="3">
    <source>
        <dbReference type="ARBA" id="ARBA00022801"/>
    </source>
</evidence>
<evidence type="ECO:0000256" key="1">
    <source>
        <dbReference type="ARBA" id="ARBA00008683"/>
    </source>
</evidence>
<dbReference type="PANTHER" id="PTHR42987:SF8">
    <property type="entry name" value="PROTEINASE"/>
    <property type="match status" value="1"/>
</dbReference>
<name>A0A3N4V044_9RHOB</name>
<accession>A0A3N4V044</accession>
<comment type="caution">
    <text evidence="6">The sequence shown here is derived from an EMBL/GenBank/DDBJ whole genome shotgun (WGS) entry which is preliminary data.</text>
</comment>
<sequence>MKKWIPFVKSAPRVSVIRLNGAIMTRQGGLNDQSLASAIQRAFRRGKPDAVALSINSPGGSPVQSSLIAARIRRLADEKDLPVYAFVEDVAASGGYWLACAADKIYVDQSSIVGSIGVISAGFGFDKLIEKHGIERRVYTAGKSKSQMDPFQPEKATDVKRIKALQIDIHDAFVEHVKSARKDRLSSETELFDGSFWTGATGVSLGLADEVGHLVPVMKDIFGPDVQFAIYGPKKPLFQRFGAQLTSGLTASVEEHALWARFGL</sequence>
<dbReference type="RefSeq" id="WP_123793057.1">
    <property type="nucleotide sequence ID" value="NZ_RKQK01000003.1"/>
</dbReference>
<keyword evidence="7" id="KW-1185">Reference proteome</keyword>
<evidence type="ECO:0000313" key="7">
    <source>
        <dbReference type="Proteomes" id="UP000269689"/>
    </source>
</evidence>
<organism evidence="6 7">
    <name type="scientific">Pacificibacter maritimus</name>
    <dbReference type="NCBI Taxonomy" id="762213"/>
    <lineage>
        <taxon>Bacteria</taxon>
        <taxon>Pseudomonadati</taxon>
        <taxon>Pseudomonadota</taxon>
        <taxon>Alphaproteobacteria</taxon>
        <taxon>Rhodobacterales</taxon>
        <taxon>Roseobacteraceae</taxon>
        <taxon>Pacificibacter</taxon>
    </lineage>
</organism>
<keyword evidence="4" id="KW-0720">Serine protease</keyword>
<comment type="similarity">
    <text evidence="1">Belongs to the peptidase S49 family.</text>
</comment>
<dbReference type="EMBL" id="RKQK01000003">
    <property type="protein sequence ID" value="RPE66294.1"/>
    <property type="molecule type" value="Genomic_DNA"/>
</dbReference>
<evidence type="ECO:0000313" key="6">
    <source>
        <dbReference type="EMBL" id="RPE66294.1"/>
    </source>
</evidence>
<keyword evidence="2" id="KW-0645">Protease</keyword>
<dbReference type="CDD" id="cd07023">
    <property type="entry name" value="S49_Sppa_N_C"/>
    <property type="match status" value="1"/>
</dbReference>
<keyword evidence="3" id="KW-0378">Hydrolase</keyword>
<dbReference type="SUPFAM" id="SSF52096">
    <property type="entry name" value="ClpP/crotonase"/>
    <property type="match status" value="1"/>
</dbReference>